<keyword evidence="4" id="KW-1185">Reference proteome</keyword>
<sequence>MRALRTTVAAVVTGLGLSLAFATAAHAQPDCDVPDPPPICDREPPDPPPDPAPTYSPVLFVDGARQAVTRDGIRVWGWTADADAPRTPLTVRLTVDGVAAGTRTADLSRPDVGAAYPFYGPLHGFDVVLPASAAGHTVCVTAVNAGSGSDTGSCRRMSEVTEFLAHGIDYDYANAVMAGSQLDSKFSADVSNATDVEQTSTVTRTVSTTDTQGWSDTLGIKVSVATEIKAGIPIFQGGIKVSIEGSYSFTRNGSTSKVSSWQWTQPVKTPPRSRVVAEGVVTRYTVIAPYTLTGTFVYDDGARLPGTTTGTFVGTNNTDFEVRFTQYDLDGLRSADPVEQPAESLRVKRLR</sequence>
<name>A0A919JTK2_9ACTN</name>
<evidence type="ECO:0000313" key="3">
    <source>
        <dbReference type="EMBL" id="GIE94560.1"/>
    </source>
</evidence>
<dbReference type="EMBL" id="BOMV01000014">
    <property type="protein sequence ID" value="GIE94560.1"/>
    <property type="molecule type" value="Genomic_DNA"/>
</dbReference>
<dbReference type="PANTHER" id="PTHR39244">
    <property type="entry name" value="NATTERIN-4"/>
    <property type="match status" value="1"/>
</dbReference>
<feature type="region of interest" description="Disordered" evidence="1">
    <location>
        <begin position="30"/>
        <end position="54"/>
    </location>
</feature>
<dbReference type="AlphaFoldDB" id="A0A919JTK2"/>
<dbReference type="InterPro" id="IPR004991">
    <property type="entry name" value="Aerolysin-like"/>
</dbReference>
<reference evidence="3" key="1">
    <citation type="submission" date="2021-01" db="EMBL/GenBank/DDBJ databases">
        <title>Whole genome shotgun sequence of Actinoplanes rishiriensis NBRC 108556.</title>
        <authorList>
            <person name="Komaki H."/>
            <person name="Tamura T."/>
        </authorList>
    </citation>
    <scope>NUCLEOTIDE SEQUENCE</scope>
    <source>
        <strain evidence="3">NBRC 108556</strain>
    </source>
</reference>
<protein>
    <submittedName>
        <fullName evidence="3">Uncharacterized protein</fullName>
    </submittedName>
</protein>
<evidence type="ECO:0000256" key="1">
    <source>
        <dbReference type="SAM" id="MobiDB-lite"/>
    </source>
</evidence>
<keyword evidence="2" id="KW-0732">Signal</keyword>
<feature type="chain" id="PRO_5037115219" evidence="2">
    <location>
        <begin position="28"/>
        <end position="351"/>
    </location>
</feature>
<dbReference type="Proteomes" id="UP000636960">
    <property type="component" value="Unassembled WGS sequence"/>
</dbReference>
<proteinExistence type="predicted"/>
<evidence type="ECO:0000313" key="4">
    <source>
        <dbReference type="Proteomes" id="UP000636960"/>
    </source>
</evidence>
<gene>
    <name evidence="3" type="ORF">Ari01nite_20250</name>
</gene>
<dbReference type="Pfam" id="PF03318">
    <property type="entry name" value="ETX_MTX2"/>
    <property type="match status" value="1"/>
</dbReference>
<dbReference type="InterPro" id="IPR053237">
    <property type="entry name" value="Natterin_C"/>
</dbReference>
<dbReference type="SUPFAM" id="SSF56973">
    <property type="entry name" value="Aerolisin/ETX pore-forming domain"/>
    <property type="match status" value="1"/>
</dbReference>
<dbReference type="PANTHER" id="PTHR39244:SF5">
    <property type="entry name" value="NATTERIN-3-LIKE"/>
    <property type="match status" value="1"/>
</dbReference>
<evidence type="ECO:0000256" key="2">
    <source>
        <dbReference type="SAM" id="SignalP"/>
    </source>
</evidence>
<dbReference type="Gene3D" id="2.170.15.10">
    <property type="entry name" value="Proaerolysin, chain A, domain 3"/>
    <property type="match status" value="1"/>
</dbReference>
<accession>A0A919JTK2</accession>
<feature type="signal peptide" evidence="2">
    <location>
        <begin position="1"/>
        <end position="27"/>
    </location>
</feature>
<organism evidence="3 4">
    <name type="scientific">Paractinoplanes rishiriensis</name>
    <dbReference type="NCBI Taxonomy" id="1050105"/>
    <lineage>
        <taxon>Bacteria</taxon>
        <taxon>Bacillati</taxon>
        <taxon>Actinomycetota</taxon>
        <taxon>Actinomycetes</taxon>
        <taxon>Micromonosporales</taxon>
        <taxon>Micromonosporaceae</taxon>
        <taxon>Paractinoplanes</taxon>
    </lineage>
</organism>
<dbReference type="RefSeq" id="WP_203780885.1">
    <property type="nucleotide sequence ID" value="NZ_BOMV01000014.1"/>
</dbReference>
<comment type="caution">
    <text evidence="3">The sequence shown here is derived from an EMBL/GenBank/DDBJ whole genome shotgun (WGS) entry which is preliminary data.</text>
</comment>